<evidence type="ECO:0000256" key="1">
    <source>
        <dbReference type="ARBA" id="ARBA00004651"/>
    </source>
</evidence>
<dbReference type="PANTHER" id="PTHR14969:SF62">
    <property type="entry name" value="DECAPRENYLPHOSPHORYL-5-PHOSPHORIBOSE PHOSPHATASE RV3807C-RELATED"/>
    <property type="match status" value="1"/>
</dbReference>
<keyword evidence="3 7" id="KW-0812">Transmembrane</keyword>
<organism evidence="9 10">
    <name type="scientific">Microbispora amethystogenes</name>
    <dbReference type="NCBI Taxonomy" id="1427754"/>
    <lineage>
        <taxon>Bacteria</taxon>
        <taxon>Bacillati</taxon>
        <taxon>Actinomycetota</taxon>
        <taxon>Actinomycetes</taxon>
        <taxon>Streptosporangiales</taxon>
        <taxon>Streptosporangiaceae</taxon>
        <taxon>Microbispora</taxon>
    </lineage>
</organism>
<evidence type="ECO:0000313" key="9">
    <source>
        <dbReference type="EMBL" id="GIH36402.1"/>
    </source>
</evidence>
<reference evidence="9 10" key="1">
    <citation type="submission" date="2021-01" db="EMBL/GenBank/DDBJ databases">
        <title>Whole genome shotgun sequence of Microbispora amethystogenes NBRC 101907.</title>
        <authorList>
            <person name="Komaki H."/>
            <person name="Tamura T."/>
        </authorList>
    </citation>
    <scope>NUCLEOTIDE SEQUENCE [LARGE SCALE GENOMIC DNA]</scope>
    <source>
        <strain evidence="9 10">NBRC 101907</strain>
    </source>
</reference>
<dbReference type="SMART" id="SM00014">
    <property type="entry name" value="acidPPc"/>
    <property type="match status" value="1"/>
</dbReference>
<name>A0ABQ4FNK0_9ACTN</name>
<gene>
    <name evidence="9" type="ORF">Mam01_65660</name>
</gene>
<keyword evidence="10" id="KW-1185">Reference proteome</keyword>
<dbReference type="Proteomes" id="UP000651728">
    <property type="component" value="Unassembled WGS sequence"/>
</dbReference>
<dbReference type="Gene3D" id="1.20.144.10">
    <property type="entry name" value="Phosphatidic acid phosphatase type 2/haloperoxidase"/>
    <property type="match status" value="1"/>
</dbReference>
<dbReference type="PANTHER" id="PTHR14969">
    <property type="entry name" value="SPHINGOSINE-1-PHOSPHATE PHOSPHOHYDROLASE"/>
    <property type="match status" value="1"/>
</dbReference>
<evidence type="ECO:0000256" key="4">
    <source>
        <dbReference type="ARBA" id="ARBA00022801"/>
    </source>
</evidence>
<evidence type="ECO:0000256" key="6">
    <source>
        <dbReference type="ARBA" id="ARBA00023136"/>
    </source>
</evidence>
<proteinExistence type="predicted"/>
<comment type="subcellular location">
    <subcellularLocation>
        <location evidence="1">Cell membrane</location>
        <topology evidence="1">Multi-pass membrane protein</topology>
    </subcellularLocation>
</comment>
<feature type="transmembrane region" description="Helical" evidence="7">
    <location>
        <begin position="95"/>
        <end position="112"/>
    </location>
</feature>
<feature type="transmembrane region" description="Helical" evidence="7">
    <location>
        <begin position="196"/>
        <end position="221"/>
    </location>
</feature>
<feature type="domain" description="Phosphatidic acid phosphatase type 2/haloperoxidase" evidence="8">
    <location>
        <begin position="96"/>
        <end position="209"/>
    </location>
</feature>
<dbReference type="InterPro" id="IPR036938">
    <property type="entry name" value="PAP2/HPO_sf"/>
</dbReference>
<keyword evidence="5 7" id="KW-1133">Transmembrane helix</keyword>
<evidence type="ECO:0000256" key="3">
    <source>
        <dbReference type="ARBA" id="ARBA00022692"/>
    </source>
</evidence>
<evidence type="ECO:0000256" key="7">
    <source>
        <dbReference type="SAM" id="Phobius"/>
    </source>
</evidence>
<feature type="transmembrane region" description="Helical" evidence="7">
    <location>
        <begin position="68"/>
        <end position="88"/>
    </location>
</feature>
<keyword evidence="6 7" id="KW-0472">Membrane</keyword>
<evidence type="ECO:0000256" key="5">
    <source>
        <dbReference type="ARBA" id="ARBA00022989"/>
    </source>
</evidence>
<comment type="caution">
    <text evidence="9">The sequence shown here is derived from an EMBL/GenBank/DDBJ whole genome shotgun (WGS) entry which is preliminary data.</text>
</comment>
<evidence type="ECO:0000313" key="10">
    <source>
        <dbReference type="Proteomes" id="UP000651728"/>
    </source>
</evidence>
<dbReference type="SUPFAM" id="SSF48317">
    <property type="entry name" value="Acid phosphatase/Vanadium-dependent haloperoxidase"/>
    <property type="match status" value="1"/>
</dbReference>
<accession>A0ABQ4FNK0</accession>
<dbReference type="EMBL" id="BOOB01000059">
    <property type="protein sequence ID" value="GIH36402.1"/>
    <property type="molecule type" value="Genomic_DNA"/>
</dbReference>
<evidence type="ECO:0000259" key="8">
    <source>
        <dbReference type="SMART" id="SM00014"/>
    </source>
</evidence>
<evidence type="ECO:0000256" key="2">
    <source>
        <dbReference type="ARBA" id="ARBA00022475"/>
    </source>
</evidence>
<dbReference type="InterPro" id="IPR000326">
    <property type="entry name" value="PAP2/HPO"/>
</dbReference>
<keyword evidence="4" id="KW-0378">Hydrolase</keyword>
<sequence length="265" mass="28042">MTGDFPPVPAVTAVPSVEGPDGPAYGHDGGKTVGVEVEDVPDISAEWYREVVAFAADTPAWVRHAMEIATDVVPALVVVFLAVGWWRARREDDRRMALALLAPVAVLVPYLASEGIKSLLRLRRPCWDLAGAVTVAPCPPYGDWSLPSNHATFAAAGAVALAVLWRRTAPAAGLLAVAEAFSRVFVGVHYPHDVMAGSLLGAVTAPLVLLVLRGPAVALVVTLRRRPVLAPVLTTRAGRLRVTRAERGLGAGPAIPRRKAPPHAR</sequence>
<protein>
    <recommendedName>
        <fullName evidence="8">Phosphatidic acid phosphatase type 2/haloperoxidase domain-containing protein</fullName>
    </recommendedName>
</protein>
<dbReference type="Pfam" id="PF01569">
    <property type="entry name" value="PAP2"/>
    <property type="match status" value="1"/>
</dbReference>
<keyword evidence="2" id="KW-1003">Cell membrane</keyword>